<sequence length="370" mass="42147">MESRHVNSFLKDPIKFEDNGFYGVANAGLMKSTIASLRARTTQTYMELLGDGKENQQKIKGARSLARAAVKKERVNYVNLLQPPTLQVTGAKLNTMTQGLAYRVIKHQQTLDSEIMTRARTEHNLARIKDSVEDRFNYIPTSGSLWKAIRHKDLERRTRDFLWMVTHDAYWTGTHWLRGSMAPELQERAVCPQCGKIDDFRHILTECESPGQAIIWKLAGELWEKKNSSIKWTFLDLGDILGCGLAKIIAPGEKTIQIGESRLWKILIAESAYLIWVLRCERVIENEGRAFSGREIQHRYIRMLNDRLGMDCQMTQRRYETRALPKGLVLKTWEGVLKDEETLPKDWTVESGVLVGITGGQIGEEVSGVG</sequence>
<evidence type="ECO:0000313" key="2">
    <source>
        <dbReference type="Proteomes" id="UP000799118"/>
    </source>
</evidence>
<accession>A0A6A4GIQ6</accession>
<gene>
    <name evidence="1" type="ORF">BT96DRAFT_892152</name>
</gene>
<keyword evidence="2" id="KW-1185">Reference proteome</keyword>
<organism evidence="1 2">
    <name type="scientific">Gymnopus androsaceus JB14</name>
    <dbReference type="NCBI Taxonomy" id="1447944"/>
    <lineage>
        <taxon>Eukaryota</taxon>
        <taxon>Fungi</taxon>
        <taxon>Dikarya</taxon>
        <taxon>Basidiomycota</taxon>
        <taxon>Agaricomycotina</taxon>
        <taxon>Agaricomycetes</taxon>
        <taxon>Agaricomycetidae</taxon>
        <taxon>Agaricales</taxon>
        <taxon>Marasmiineae</taxon>
        <taxon>Omphalotaceae</taxon>
        <taxon>Gymnopus</taxon>
    </lineage>
</organism>
<protein>
    <recommendedName>
        <fullName evidence="3">Reverse transcriptase zinc-binding domain-containing protein</fullName>
    </recommendedName>
</protein>
<dbReference type="AlphaFoldDB" id="A0A6A4GIQ6"/>
<dbReference type="Proteomes" id="UP000799118">
    <property type="component" value="Unassembled WGS sequence"/>
</dbReference>
<evidence type="ECO:0008006" key="3">
    <source>
        <dbReference type="Google" id="ProtNLM"/>
    </source>
</evidence>
<evidence type="ECO:0000313" key="1">
    <source>
        <dbReference type="EMBL" id="KAE9385267.1"/>
    </source>
</evidence>
<dbReference type="EMBL" id="ML770008">
    <property type="protein sequence ID" value="KAE9385267.1"/>
    <property type="molecule type" value="Genomic_DNA"/>
</dbReference>
<dbReference type="OrthoDB" id="2976650at2759"/>
<reference evidence="1" key="1">
    <citation type="journal article" date="2019" name="Environ. Microbiol.">
        <title>Fungal ecological strategies reflected in gene transcription - a case study of two litter decomposers.</title>
        <authorList>
            <person name="Barbi F."/>
            <person name="Kohler A."/>
            <person name="Barry K."/>
            <person name="Baskaran P."/>
            <person name="Daum C."/>
            <person name="Fauchery L."/>
            <person name="Ihrmark K."/>
            <person name="Kuo A."/>
            <person name="LaButti K."/>
            <person name="Lipzen A."/>
            <person name="Morin E."/>
            <person name="Grigoriev I.V."/>
            <person name="Henrissat B."/>
            <person name="Lindahl B."/>
            <person name="Martin F."/>
        </authorList>
    </citation>
    <scope>NUCLEOTIDE SEQUENCE</scope>
    <source>
        <strain evidence="1">JB14</strain>
    </source>
</reference>
<name>A0A6A4GIQ6_9AGAR</name>
<proteinExistence type="predicted"/>